<dbReference type="GO" id="GO:0003700">
    <property type="term" value="F:DNA-binding transcription factor activity"/>
    <property type="evidence" value="ECO:0007669"/>
    <property type="project" value="InterPro"/>
</dbReference>
<evidence type="ECO:0000256" key="3">
    <source>
        <dbReference type="ARBA" id="ARBA00023163"/>
    </source>
</evidence>
<dbReference type="InterPro" id="IPR018062">
    <property type="entry name" value="HTH_AraC-typ_CS"/>
</dbReference>
<dbReference type="Gene3D" id="1.10.10.60">
    <property type="entry name" value="Homeodomain-like"/>
    <property type="match status" value="2"/>
</dbReference>
<reference evidence="5 6" key="1">
    <citation type="submission" date="2011-08" db="EMBL/GenBank/DDBJ databases">
        <title>The Genome Sequence of Clostridium hathewayi WAL-18680.</title>
        <authorList>
            <consortium name="The Broad Institute Genome Sequencing Platform"/>
            <person name="Earl A."/>
            <person name="Ward D."/>
            <person name="Feldgarden M."/>
            <person name="Gevers D."/>
            <person name="Finegold S.M."/>
            <person name="Summanen P.H."/>
            <person name="Molitoris D.R."/>
            <person name="Song M."/>
            <person name="Daigneault M."/>
            <person name="Allen-Vercoe E."/>
            <person name="Young S.K."/>
            <person name="Zeng Q."/>
            <person name="Gargeya S."/>
            <person name="Fitzgerald M."/>
            <person name="Haas B."/>
            <person name="Abouelleil A."/>
            <person name="Alvarado L."/>
            <person name="Arachchi H.M."/>
            <person name="Berlin A."/>
            <person name="Brown A."/>
            <person name="Chapman S.B."/>
            <person name="Chen Z."/>
            <person name="Dunbar C."/>
            <person name="Freedman E."/>
            <person name="Gearin G."/>
            <person name="Gellesch M."/>
            <person name="Goldberg J."/>
            <person name="Griggs A."/>
            <person name="Gujja S."/>
            <person name="Heiman D."/>
            <person name="Howarth C."/>
            <person name="Larson L."/>
            <person name="Lui A."/>
            <person name="MacDonald P.J.P."/>
            <person name="Montmayeur A."/>
            <person name="Murphy C."/>
            <person name="Neiman D."/>
            <person name="Pearson M."/>
            <person name="Priest M."/>
            <person name="Roberts A."/>
            <person name="Saif S."/>
            <person name="Shea T."/>
            <person name="Shenoy N."/>
            <person name="Sisk P."/>
            <person name="Stolte C."/>
            <person name="Sykes S."/>
            <person name="Wortman J."/>
            <person name="Nusbaum C."/>
            <person name="Birren B."/>
        </authorList>
    </citation>
    <scope>NUCLEOTIDE SEQUENCE [LARGE SCALE GENOMIC DNA]</scope>
    <source>
        <strain evidence="5 6">WAL-18680</strain>
    </source>
</reference>
<dbReference type="InterPro" id="IPR014710">
    <property type="entry name" value="RmlC-like_jellyroll"/>
</dbReference>
<dbReference type="HOGENOM" id="CLU_000445_88_3_9"/>
<evidence type="ECO:0000313" key="5">
    <source>
        <dbReference type="EMBL" id="EHI59230.1"/>
    </source>
</evidence>
<name>G5IH09_9FIRM</name>
<evidence type="ECO:0000259" key="4">
    <source>
        <dbReference type="PROSITE" id="PS01124"/>
    </source>
</evidence>
<dbReference type="InterPro" id="IPR003313">
    <property type="entry name" value="AraC-bd"/>
</dbReference>
<dbReference type="GO" id="GO:0043565">
    <property type="term" value="F:sequence-specific DNA binding"/>
    <property type="evidence" value="ECO:0007669"/>
    <property type="project" value="InterPro"/>
</dbReference>
<dbReference type="Pfam" id="PF12833">
    <property type="entry name" value="HTH_18"/>
    <property type="match status" value="1"/>
</dbReference>
<dbReference type="PATRIC" id="fig|742737.3.peg.2794"/>
<evidence type="ECO:0000256" key="2">
    <source>
        <dbReference type="ARBA" id="ARBA00023125"/>
    </source>
</evidence>
<comment type="caution">
    <text evidence="5">The sequence shown here is derived from an EMBL/GenBank/DDBJ whole genome shotgun (WGS) entry which is preliminary data.</text>
</comment>
<gene>
    <name evidence="5" type="ORF">HMPREF9473_02787</name>
</gene>
<dbReference type="SUPFAM" id="SSF51215">
    <property type="entry name" value="Regulatory protein AraC"/>
    <property type="match status" value="1"/>
</dbReference>
<dbReference type="PROSITE" id="PS01124">
    <property type="entry name" value="HTH_ARAC_FAMILY_2"/>
    <property type="match status" value="1"/>
</dbReference>
<dbReference type="SMART" id="SM00342">
    <property type="entry name" value="HTH_ARAC"/>
    <property type="match status" value="1"/>
</dbReference>
<dbReference type="EMBL" id="ADLN01000070">
    <property type="protein sequence ID" value="EHI59230.1"/>
    <property type="molecule type" value="Genomic_DNA"/>
</dbReference>
<proteinExistence type="predicted"/>
<accession>G5IH09</accession>
<feature type="domain" description="HTH araC/xylS-type" evidence="4">
    <location>
        <begin position="184"/>
        <end position="282"/>
    </location>
</feature>
<dbReference type="RefSeq" id="WP_006780766.1">
    <property type="nucleotide sequence ID" value="NZ_CP040506.1"/>
</dbReference>
<dbReference type="Pfam" id="PF02311">
    <property type="entry name" value="AraC_binding"/>
    <property type="match status" value="1"/>
</dbReference>
<dbReference type="OrthoDB" id="9791615at2"/>
<dbReference type="PROSITE" id="PS00041">
    <property type="entry name" value="HTH_ARAC_FAMILY_1"/>
    <property type="match status" value="1"/>
</dbReference>
<dbReference type="PRINTS" id="PR00032">
    <property type="entry name" value="HTHARAC"/>
</dbReference>
<dbReference type="AlphaFoldDB" id="G5IH09"/>
<dbReference type="InterPro" id="IPR020449">
    <property type="entry name" value="Tscrpt_reg_AraC-type_HTH"/>
</dbReference>
<keyword evidence="2" id="KW-0238">DNA-binding</keyword>
<dbReference type="Proteomes" id="UP000005384">
    <property type="component" value="Unassembled WGS sequence"/>
</dbReference>
<organism evidence="5 6">
    <name type="scientific">Hungatella hathewayi WAL-18680</name>
    <dbReference type="NCBI Taxonomy" id="742737"/>
    <lineage>
        <taxon>Bacteria</taxon>
        <taxon>Bacillati</taxon>
        <taxon>Bacillota</taxon>
        <taxon>Clostridia</taxon>
        <taxon>Lachnospirales</taxon>
        <taxon>Lachnospiraceae</taxon>
        <taxon>Hungatella</taxon>
    </lineage>
</organism>
<protein>
    <recommendedName>
        <fullName evidence="4">HTH araC/xylS-type domain-containing protein</fullName>
    </recommendedName>
</protein>
<evidence type="ECO:0000313" key="6">
    <source>
        <dbReference type="Proteomes" id="UP000005384"/>
    </source>
</evidence>
<dbReference type="PANTHER" id="PTHR43280:SF27">
    <property type="entry name" value="TRANSCRIPTIONAL REGULATOR MTLR"/>
    <property type="match status" value="1"/>
</dbReference>
<dbReference type="InterPro" id="IPR037923">
    <property type="entry name" value="HTH-like"/>
</dbReference>
<dbReference type="InterPro" id="IPR009057">
    <property type="entry name" value="Homeodomain-like_sf"/>
</dbReference>
<dbReference type="InterPro" id="IPR018060">
    <property type="entry name" value="HTH_AraC"/>
</dbReference>
<dbReference type="Gene3D" id="2.60.120.10">
    <property type="entry name" value="Jelly Rolls"/>
    <property type="match status" value="1"/>
</dbReference>
<dbReference type="PANTHER" id="PTHR43280">
    <property type="entry name" value="ARAC-FAMILY TRANSCRIPTIONAL REGULATOR"/>
    <property type="match status" value="1"/>
</dbReference>
<keyword evidence="6" id="KW-1185">Reference proteome</keyword>
<keyword evidence="1" id="KW-0805">Transcription regulation</keyword>
<sequence>MEEKDEEKDKQEGRENVVEDFQISRMVRSTEFSMAQSHYHAFYELYYLLSGHCRMFVGHKLYYVEAGDMLLFAPGVLHRATYPEGSGGERIAVSFSASVLDPLLKAGGGEALAALFDNTQLWIPIPVRPQVELLFDKIEEEMREGGSLSLFLAKNHFYEMLVAAGRYGVCQKQGAMGETENAIQEAARYISQNYEKPLSLEDMARMVHMTPTYFSRRFKQVTGFGFKEYVVYTRIAQAEKLLAHTRLPVTEIGVACGFEDGNYFGDCFRKHKGISPREYRRRTGDIAIT</sequence>
<dbReference type="SUPFAM" id="SSF46689">
    <property type="entry name" value="Homeodomain-like"/>
    <property type="match status" value="2"/>
</dbReference>
<keyword evidence="3" id="KW-0804">Transcription</keyword>
<evidence type="ECO:0000256" key="1">
    <source>
        <dbReference type="ARBA" id="ARBA00023015"/>
    </source>
</evidence>